<dbReference type="Gene3D" id="3.30.230.30">
    <property type="entry name" value="Impact, N-terminal domain"/>
    <property type="match status" value="1"/>
</dbReference>
<dbReference type="SUPFAM" id="SSF54211">
    <property type="entry name" value="Ribosomal protein S5 domain 2-like"/>
    <property type="match status" value="1"/>
</dbReference>
<feature type="domain" description="Impact N-terminal" evidence="2">
    <location>
        <begin position="20"/>
        <end position="124"/>
    </location>
</feature>
<comment type="similarity">
    <text evidence="1">Belongs to the IMPACT family.</text>
</comment>
<dbReference type="Pfam" id="PF01205">
    <property type="entry name" value="Impact_N"/>
    <property type="match status" value="1"/>
</dbReference>
<dbReference type="RefSeq" id="WP_201310386.1">
    <property type="nucleotide sequence ID" value="NZ_BLYI01000024.1"/>
</dbReference>
<dbReference type="InterPro" id="IPR015796">
    <property type="entry name" value="Impact_YigZ-like"/>
</dbReference>
<evidence type="ECO:0000256" key="1">
    <source>
        <dbReference type="ARBA" id="ARBA00007665"/>
    </source>
</evidence>
<evidence type="ECO:0000259" key="3">
    <source>
        <dbReference type="Pfam" id="PF09186"/>
    </source>
</evidence>
<dbReference type="InterPro" id="IPR001498">
    <property type="entry name" value="Impact_N"/>
</dbReference>
<dbReference type="AlphaFoldDB" id="A0A916VD13"/>
<dbReference type="InterPro" id="IPR036956">
    <property type="entry name" value="Impact_N_sf"/>
</dbReference>
<dbReference type="PROSITE" id="PS00910">
    <property type="entry name" value="UPF0029"/>
    <property type="match status" value="1"/>
</dbReference>
<dbReference type="NCBIfam" id="TIGR00257">
    <property type="entry name" value="IMPACT_YIGZ"/>
    <property type="match status" value="1"/>
</dbReference>
<dbReference type="SUPFAM" id="SSF54980">
    <property type="entry name" value="EF-G C-terminal domain-like"/>
    <property type="match status" value="1"/>
</dbReference>
<protein>
    <submittedName>
        <fullName evidence="4">YigZ family protein</fullName>
    </submittedName>
</protein>
<gene>
    <name evidence="4" type="ORF">ANBU17_10150</name>
</gene>
<dbReference type="Proteomes" id="UP000613208">
    <property type="component" value="Unassembled WGS sequence"/>
</dbReference>
<keyword evidence="5" id="KW-1185">Reference proteome</keyword>
<organism evidence="4 5">
    <name type="scientific">Anaerostipes butyraticus</name>
    <dbReference type="NCBI Taxonomy" id="645466"/>
    <lineage>
        <taxon>Bacteria</taxon>
        <taxon>Bacillati</taxon>
        <taxon>Bacillota</taxon>
        <taxon>Clostridia</taxon>
        <taxon>Lachnospirales</taxon>
        <taxon>Lachnospiraceae</taxon>
        <taxon>Anaerostipes</taxon>
    </lineage>
</organism>
<dbReference type="InterPro" id="IPR015269">
    <property type="entry name" value="UPF0029_Impact_C"/>
</dbReference>
<dbReference type="PANTHER" id="PTHR16301">
    <property type="entry name" value="IMPACT-RELATED"/>
    <property type="match status" value="1"/>
</dbReference>
<dbReference type="InterPro" id="IPR023582">
    <property type="entry name" value="Impact"/>
</dbReference>
<accession>A0A916VD13</accession>
<comment type="caution">
    <text evidence="4">The sequence shown here is derived from an EMBL/GenBank/DDBJ whole genome shotgun (WGS) entry which is preliminary data.</text>
</comment>
<dbReference type="PANTHER" id="PTHR16301:SF20">
    <property type="entry name" value="IMPACT FAMILY MEMBER YIGZ"/>
    <property type="match status" value="1"/>
</dbReference>
<evidence type="ECO:0000313" key="5">
    <source>
        <dbReference type="Proteomes" id="UP000613208"/>
    </source>
</evidence>
<dbReference type="Gene3D" id="3.30.70.240">
    <property type="match status" value="1"/>
</dbReference>
<dbReference type="GO" id="GO:0006446">
    <property type="term" value="P:regulation of translational initiation"/>
    <property type="evidence" value="ECO:0007669"/>
    <property type="project" value="TreeGrafter"/>
</dbReference>
<sequence length="218" mass="24433">MTGQSYKIVYKGGEAEITEKKSRFIAHVAPAETEEEALAFIEEIRKKYWDARHNCTAYSVGIQQPVLRCSDDGEPSKTAGMPMMEVIQGEELHNIVVVVTRYFGGTLLGTGGLIRAYTKSAQEGIRNSQIITKHPGQRMKVKCDYTSSGKIQYITASEHIPVLNVEYTDEVEFDLMVPEEQVKRIKKQCMEVSGGKALIKDLEKAYFAEIDGEIKVFS</sequence>
<evidence type="ECO:0000313" key="4">
    <source>
        <dbReference type="EMBL" id="GFO84668.1"/>
    </source>
</evidence>
<reference evidence="4" key="1">
    <citation type="submission" date="2020-06" db="EMBL/GenBank/DDBJ databases">
        <title>Characterization of fructooligosaccharide metabolism and fructooligosaccharide-degrading enzymes in human commensal butyrate producers.</title>
        <authorList>
            <person name="Tanno H."/>
            <person name="Fujii T."/>
            <person name="Hirano K."/>
            <person name="Maeno S."/>
            <person name="Tonozuka T."/>
            <person name="Sakamoto M."/>
            <person name="Ohkuma M."/>
            <person name="Tochio T."/>
            <person name="Endo A."/>
        </authorList>
    </citation>
    <scope>NUCLEOTIDE SEQUENCE</scope>
    <source>
        <strain evidence="4">JCM 17466</strain>
    </source>
</reference>
<dbReference type="InterPro" id="IPR020569">
    <property type="entry name" value="UPF0029_Impact_CS"/>
</dbReference>
<dbReference type="InterPro" id="IPR035647">
    <property type="entry name" value="EFG_III/V"/>
</dbReference>
<proteinExistence type="inferred from homology"/>
<feature type="domain" description="UPF0029" evidence="3">
    <location>
        <begin position="141"/>
        <end position="195"/>
    </location>
</feature>
<dbReference type="Pfam" id="PF09186">
    <property type="entry name" value="DUF1949"/>
    <property type="match status" value="1"/>
</dbReference>
<name>A0A916VD13_9FIRM</name>
<dbReference type="EMBL" id="BLYI01000024">
    <property type="protein sequence ID" value="GFO84668.1"/>
    <property type="molecule type" value="Genomic_DNA"/>
</dbReference>
<dbReference type="GO" id="GO:0005737">
    <property type="term" value="C:cytoplasm"/>
    <property type="evidence" value="ECO:0007669"/>
    <property type="project" value="TreeGrafter"/>
</dbReference>
<dbReference type="InterPro" id="IPR020568">
    <property type="entry name" value="Ribosomal_Su5_D2-typ_SF"/>
</dbReference>
<evidence type="ECO:0000259" key="2">
    <source>
        <dbReference type="Pfam" id="PF01205"/>
    </source>
</evidence>